<dbReference type="Gene3D" id="2.60.40.10">
    <property type="entry name" value="Immunoglobulins"/>
    <property type="match status" value="1"/>
</dbReference>
<dbReference type="InterPro" id="IPR013783">
    <property type="entry name" value="Ig-like_fold"/>
</dbReference>
<dbReference type="InterPro" id="IPR026444">
    <property type="entry name" value="Secre_tail"/>
</dbReference>
<accession>A0A5D6UZJ4</accession>
<protein>
    <submittedName>
        <fullName evidence="7">T9SS type A sorting domain-containing protein</fullName>
    </submittedName>
</protein>
<keyword evidence="5" id="KW-0732">Signal</keyword>
<name>A0A5D6UZJ4_9BACT</name>
<dbReference type="GO" id="GO:0016477">
    <property type="term" value="P:cell migration"/>
    <property type="evidence" value="ECO:0007669"/>
    <property type="project" value="TreeGrafter"/>
</dbReference>
<dbReference type="Gene3D" id="2.60.40.60">
    <property type="entry name" value="Cadherins"/>
    <property type="match status" value="2"/>
</dbReference>
<dbReference type="GO" id="GO:0005509">
    <property type="term" value="F:calcium ion binding"/>
    <property type="evidence" value="ECO:0007669"/>
    <property type="project" value="InterPro"/>
</dbReference>
<feature type="signal peptide" evidence="5">
    <location>
        <begin position="1"/>
        <end position="19"/>
    </location>
</feature>
<gene>
    <name evidence="7" type="ORF">FY528_13190</name>
</gene>
<evidence type="ECO:0000256" key="5">
    <source>
        <dbReference type="SAM" id="SignalP"/>
    </source>
</evidence>
<dbReference type="SUPFAM" id="SSF49313">
    <property type="entry name" value="Cadherin-like"/>
    <property type="match status" value="2"/>
</dbReference>
<proteinExistence type="predicted"/>
<feature type="chain" id="PRO_5023009450" evidence="5">
    <location>
        <begin position="20"/>
        <end position="1964"/>
    </location>
</feature>
<dbReference type="InterPro" id="IPR039808">
    <property type="entry name" value="Cadherin"/>
</dbReference>
<reference evidence="7 8" key="1">
    <citation type="submission" date="2019-08" db="EMBL/GenBank/DDBJ databases">
        <authorList>
            <person name="Seo M.-J."/>
        </authorList>
    </citation>
    <scope>NUCLEOTIDE SEQUENCE [LARGE SCALE GENOMIC DNA]</scope>
    <source>
        <strain evidence="7 8">KIGAM108</strain>
    </source>
</reference>
<feature type="domain" description="Cadherin" evidence="6">
    <location>
        <begin position="1041"/>
        <end position="1147"/>
    </location>
</feature>
<keyword evidence="3" id="KW-0106">Calcium</keyword>
<evidence type="ECO:0000256" key="2">
    <source>
        <dbReference type="ARBA" id="ARBA00022737"/>
    </source>
</evidence>
<evidence type="ECO:0000256" key="4">
    <source>
        <dbReference type="ARBA" id="ARBA00023136"/>
    </source>
</evidence>
<evidence type="ECO:0000256" key="3">
    <source>
        <dbReference type="ARBA" id="ARBA00022837"/>
    </source>
</evidence>
<dbReference type="NCBIfam" id="TIGR04183">
    <property type="entry name" value="Por_Secre_tail"/>
    <property type="match status" value="1"/>
</dbReference>
<dbReference type="InterPro" id="IPR044048">
    <property type="entry name" value="Big_12"/>
</dbReference>
<dbReference type="PRINTS" id="PR00205">
    <property type="entry name" value="CADHERIN"/>
</dbReference>
<keyword evidence="2" id="KW-0677">Repeat</keyword>
<dbReference type="GO" id="GO:0008013">
    <property type="term" value="F:beta-catenin binding"/>
    <property type="evidence" value="ECO:0007669"/>
    <property type="project" value="TreeGrafter"/>
</dbReference>
<dbReference type="PROSITE" id="PS50268">
    <property type="entry name" value="CADHERIN_2"/>
    <property type="match status" value="2"/>
</dbReference>
<dbReference type="Pfam" id="PF19078">
    <property type="entry name" value="Big_12"/>
    <property type="match status" value="2"/>
</dbReference>
<dbReference type="InterPro" id="IPR002126">
    <property type="entry name" value="Cadherin-like_dom"/>
</dbReference>
<evidence type="ECO:0000313" key="7">
    <source>
        <dbReference type="EMBL" id="TYZ08397.1"/>
    </source>
</evidence>
<dbReference type="RefSeq" id="WP_149071486.1">
    <property type="nucleotide sequence ID" value="NZ_VTHL01000013.1"/>
</dbReference>
<dbReference type="PANTHER" id="PTHR24027">
    <property type="entry name" value="CADHERIN-23"/>
    <property type="match status" value="1"/>
</dbReference>
<keyword evidence="8" id="KW-1185">Reference proteome</keyword>
<dbReference type="Proteomes" id="UP000322791">
    <property type="component" value="Unassembled WGS sequence"/>
</dbReference>
<dbReference type="GO" id="GO:0016342">
    <property type="term" value="C:catenin complex"/>
    <property type="evidence" value="ECO:0007669"/>
    <property type="project" value="TreeGrafter"/>
</dbReference>
<evidence type="ECO:0000259" key="6">
    <source>
        <dbReference type="PROSITE" id="PS50268"/>
    </source>
</evidence>
<dbReference type="InterPro" id="IPR015919">
    <property type="entry name" value="Cadherin-like_sf"/>
</dbReference>
<comment type="caution">
    <text evidence="7">The sequence shown here is derived from an EMBL/GenBank/DDBJ whole genome shotgun (WGS) entry which is preliminary data.</text>
</comment>
<dbReference type="CDD" id="cd11304">
    <property type="entry name" value="Cadherin_repeat"/>
    <property type="match status" value="2"/>
</dbReference>
<organism evidence="7 8">
    <name type="scientific">Hymenobacter lutimineralis</name>
    <dbReference type="NCBI Taxonomy" id="2606448"/>
    <lineage>
        <taxon>Bacteria</taxon>
        <taxon>Pseudomonadati</taxon>
        <taxon>Bacteroidota</taxon>
        <taxon>Cytophagia</taxon>
        <taxon>Cytophagales</taxon>
        <taxon>Hymenobacteraceae</taxon>
        <taxon>Hymenobacter</taxon>
    </lineage>
</organism>
<evidence type="ECO:0000256" key="1">
    <source>
        <dbReference type="ARBA" id="ARBA00004370"/>
    </source>
</evidence>
<dbReference type="GO" id="GO:0007156">
    <property type="term" value="P:homophilic cell adhesion via plasma membrane adhesion molecules"/>
    <property type="evidence" value="ECO:0007669"/>
    <property type="project" value="InterPro"/>
</dbReference>
<dbReference type="GO" id="GO:0045296">
    <property type="term" value="F:cadherin binding"/>
    <property type="evidence" value="ECO:0007669"/>
    <property type="project" value="TreeGrafter"/>
</dbReference>
<feature type="domain" description="Cadherin" evidence="6">
    <location>
        <begin position="581"/>
        <end position="677"/>
    </location>
</feature>
<dbReference type="EMBL" id="VTHL01000013">
    <property type="protein sequence ID" value="TYZ08397.1"/>
    <property type="molecule type" value="Genomic_DNA"/>
</dbReference>
<sequence>MRRLFLLCLALLGALGAHAQTQLLTESFATTGGYTINELTTTTSGSNNQYFLRSSVPVTGFTTQPTGSTDNWVIAGEGVRGPAGAAPIRVAGTVALNPYNVAGKTNLQARVSLADARGAQATGVWENTDFIRVKARLDGGTWVIIGGFASDGASNGVGYMRRDADNDGVFYPLDTDDTNSPRLTLAFQEFTFPVTGTGTTLEVMVEFDYYGLSEEAAIDYISLYGSAASSAAPVLAGLETTSLAYSEGGAATAITGSLTVNDADHTTASGATVKIATNYVSGQDVLATTPPVGSGITASFNPADGTLSLVGTSSLANYQAALRNVTYVNTNSTNATGGNRVVTFTVVDPTGVTSNAVSRTITITVQLNAAAALPYTEGFESDGEGTRYSSNTFRSPGVNCLGFFRTTLPVACSPQNFTGFAGNSVWYAEGTTLSQNPDPLKVGILQLAPVNATNTANLHLNLRLASGVSATHETFEASSYLKVYYQVGTGSYTLLAAFYGTGAANGQLQRDTDLNGTADGATYGTALQNVDLALPANVTGPEIRFRIEARVDGQEEVVFDELAITGTLNNAPVINAQARMVSENAPNGTSVGAAIAATDPDGNTLTYAITGGNTGGAFAINASSGQLTVANSAALDFETTPSFALTVQVTDNGTPASSASATVTVNLIDVDEVRPTVSIGSGASSPTSTSPIPVTVTFSESVTGLTLAEVVVSNGTASNLSGSGASYSVSITPTGAGPVTVNLAAGVAEDAAGNGNTAAAPFSITYTLPSTTVTAVSRGQLSPTAMPTVTYTVTFAGNISGISTSNFSLTTTGISGAGVTSVSGSGSTYKVTVNTGTGNGTLRLDVANSTGINPTVTNVPFTTGQEYTITKRFTNPVLSLQGTGGAGSDVTVFVDQVQLLQAGTSTAAPGVTNGSFESYSALSNGTFGYNPTAPGWTFNSRSGIALNGSDFSPPTPPNGNAVAFVQSSAGNGALQQTLGASIGSFQVNFLAAQRTCCSSLDQVVNVFINGVHVGSSAPNSIFSYQPFTSAAFTVDATAPTDLTLSNSSVTENAAVNTVVGTLSTTAATAGDTYSYALVNGTGATDNGYFSISGNTLRTAQVFDFETQASYSVRVRATSSTAPGLVYEEVLTISVTDVDDTAPPAPVVLLPTNGRLLGTATPTYSGTAEVGSTVSVSVDGSLVGTTTATDGSWSLLQPGALTEGSHTVSARATDAANNTSPTSNTNNFTIDITAPTVSIGSGASSPTSTSPIPVTVTFSESVTGLTLAEVVVSNGTASNLSGSGASYSVSITPTGAGPVTVNLAAGVAEDAAGNGNTAAAPFSITYTLPSTATSWTGATSVSWYEASNWTNGVPTATLDATIPSGAARYPAISSGTALARSLTIDPGASLTQTAGTLNLKGNWVNNGTFTATGGTVAFSAASNQSAGGSSLSRFWNLRVEASGVTLAGAAALQRLLTLTGTLSTNGQTFTLLSDAGGTALVVNAGGTVVGPATVQRHLDPSRNSGLGYRHYSAPVSGSTVADLATPGFTPEVSQASAYNASATPGKIKPFPTVFAYDQKRVSRTSTYAPFDRGFVVPAGLGSALEVGRGYAVHIAGTEKVDFIGTLTTGNVDVSLERLSDNVDAGWALVGNPYPAPLDGGQLFESGNAPGLDQSFYVLESTGPYAGMYRAYVRGFEGGEQNALIASGQGFFVRVSQNSTSGQLRFRDAQRVTNPNTQVAMYRGGSGTQPTVALSLQADGGQADPLFVYADAQATPGFDSGYDAWKLPNTSGLNLSSRTAQGQGLSIDGRPAFTATTRVELAVGVPTAGTYTISATSLAHLPAGLEAYLHDAVTGQLTKLSSGTSYRFSVTATQALALLTGRFTLQFSGGVALGSAAAADLAAQVSVYPNPASSRFTVLVPPIDGGRTVEATLLNSLGQVVRRQVVGLNPSTGARFGFETEGLSQGVYSLRLRVGSNAFTKRVVLH</sequence>
<dbReference type="Pfam" id="PF00028">
    <property type="entry name" value="Cadherin"/>
    <property type="match status" value="1"/>
</dbReference>
<keyword evidence="4" id="KW-0472">Membrane</keyword>
<evidence type="ECO:0000313" key="8">
    <source>
        <dbReference type="Proteomes" id="UP000322791"/>
    </source>
</evidence>
<comment type="subcellular location">
    <subcellularLocation>
        <location evidence="1">Membrane</location>
    </subcellularLocation>
</comment>
<dbReference type="SMART" id="SM00112">
    <property type="entry name" value="CA"/>
    <property type="match status" value="2"/>
</dbReference>
<dbReference type="PANTHER" id="PTHR24027:SF438">
    <property type="entry name" value="CADHERIN 23"/>
    <property type="match status" value="1"/>
</dbReference>